<evidence type="ECO:0000313" key="2">
    <source>
        <dbReference type="Proteomes" id="UP001162992"/>
    </source>
</evidence>
<name>A0ACC2DWI0_DIPCM</name>
<protein>
    <submittedName>
        <fullName evidence="1">Uncharacterized protein</fullName>
    </submittedName>
</protein>
<dbReference type="EMBL" id="CM055095">
    <property type="protein sequence ID" value="KAJ7558576.1"/>
    <property type="molecule type" value="Genomic_DNA"/>
</dbReference>
<keyword evidence="2" id="KW-1185">Reference proteome</keyword>
<proteinExistence type="predicted"/>
<organism evidence="1 2">
    <name type="scientific">Diphasiastrum complanatum</name>
    <name type="common">Issler's clubmoss</name>
    <name type="synonym">Lycopodium complanatum</name>
    <dbReference type="NCBI Taxonomy" id="34168"/>
    <lineage>
        <taxon>Eukaryota</taxon>
        <taxon>Viridiplantae</taxon>
        <taxon>Streptophyta</taxon>
        <taxon>Embryophyta</taxon>
        <taxon>Tracheophyta</taxon>
        <taxon>Lycopodiopsida</taxon>
        <taxon>Lycopodiales</taxon>
        <taxon>Lycopodiaceae</taxon>
        <taxon>Lycopodioideae</taxon>
        <taxon>Diphasiastrum</taxon>
    </lineage>
</organism>
<accession>A0ACC2DWI0</accession>
<comment type="caution">
    <text evidence="1">The sequence shown here is derived from an EMBL/GenBank/DDBJ whole genome shotgun (WGS) entry which is preliminary data.</text>
</comment>
<evidence type="ECO:0000313" key="1">
    <source>
        <dbReference type="EMBL" id="KAJ7558576.1"/>
    </source>
</evidence>
<dbReference type="Proteomes" id="UP001162992">
    <property type="component" value="Chromosome 4"/>
</dbReference>
<reference evidence="2" key="1">
    <citation type="journal article" date="2024" name="Proc. Natl. Acad. Sci. U.S.A.">
        <title>Extraordinary preservation of gene collinearity over three hundred million years revealed in homosporous lycophytes.</title>
        <authorList>
            <person name="Li C."/>
            <person name="Wickell D."/>
            <person name="Kuo L.Y."/>
            <person name="Chen X."/>
            <person name="Nie B."/>
            <person name="Liao X."/>
            <person name="Peng D."/>
            <person name="Ji J."/>
            <person name="Jenkins J."/>
            <person name="Williams M."/>
            <person name="Shu S."/>
            <person name="Plott C."/>
            <person name="Barry K."/>
            <person name="Rajasekar S."/>
            <person name="Grimwood J."/>
            <person name="Han X."/>
            <person name="Sun S."/>
            <person name="Hou Z."/>
            <person name="He W."/>
            <person name="Dai G."/>
            <person name="Sun C."/>
            <person name="Schmutz J."/>
            <person name="Leebens-Mack J.H."/>
            <person name="Li F.W."/>
            <person name="Wang L."/>
        </authorList>
    </citation>
    <scope>NUCLEOTIDE SEQUENCE [LARGE SCALE GENOMIC DNA]</scope>
    <source>
        <strain evidence="2">cv. PW_Plant_1</strain>
    </source>
</reference>
<gene>
    <name evidence="1" type="ORF">O6H91_04G046800</name>
</gene>
<sequence length="721" mass="79187">MSSFKGNDGPETSSGRDEGEATLKFATWQSAVDEGFWHRLASLKLDTLQLAEHPIPVTGFFAPCSHPQVSSHVQLLLESLDNGQSRNNPADLLGNRNRVPISGMLYNTNTLEGFYSLDKQLLLKNTAQQIWHDIQSGRAAEDSRLLNRFLMISHADLKSWNFFYWFAFPAIKLPIPATSAPPKIASEVFDGNEGAGVLSACNHWRSVTPTMTHPFFLLHISVSGLVQAKPLSEWESVKLEGGKVIAAFYDPCHLPNNPGWPLRNLLAFAAIYWHVHTLQVICYRERRGQADLKQCIVFDVIIPQLPDWSDMSNVPEAIGWELNAFRKVGPRSVNLSSSMDPYKLASAAADLNLKLMRWRLLPSLDLPLLAASKCLLLGAGTLGCQVARGLIAWGVRHITFVDYGRVSMSNPVRQSLYTLDDCLNGGKPKAEAAAENLKKIFPGVHATGVKIGIPMPGHSVGKNEIPKLLEDLNQLKDLVHDHDVVFLLTDTRESRWLPTVLCADANKIAINAALGFDSYLVLRHGACPCPSNKTVGANSIRDEKESKEPDQNLKKQGLRLGCYFCNDVVAPVDSTANRSLDQQCTVTRPGLAPIAAALAVELAIGILHHPDGLYAPADQDIPVTATTDQPLGLLPHQIRGFLAHFAQLMVVGHAFNKCTACSATVVQEYRLQGVDFILKVLNEPNYLEDLTGLTEMLLATQSISLDWDENSEGTDSNPQSP</sequence>